<reference evidence="1 2" key="2">
    <citation type="journal article" date="2018" name="New Phytol.">
        <title>High intraspecific genome diversity in the model arbuscular mycorrhizal symbiont Rhizophagus irregularis.</title>
        <authorList>
            <person name="Chen E.C.H."/>
            <person name="Morin E."/>
            <person name="Beaudet D."/>
            <person name="Noel J."/>
            <person name="Yildirir G."/>
            <person name="Ndikumana S."/>
            <person name="Charron P."/>
            <person name="St-Onge C."/>
            <person name="Giorgi J."/>
            <person name="Kruger M."/>
            <person name="Marton T."/>
            <person name="Ropars J."/>
            <person name="Grigoriev I.V."/>
            <person name="Hainaut M."/>
            <person name="Henrissat B."/>
            <person name="Roux C."/>
            <person name="Martin F."/>
            <person name="Corradi N."/>
        </authorList>
    </citation>
    <scope>NUCLEOTIDE SEQUENCE [LARGE SCALE GENOMIC DNA]</scope>
    <source>
        <strain evidence="1 2">DAOM 197198</strain>
    </source>
</reference>
<dbReference type="AlphaFoldDB" id="A0A2P4P7P4"/>
<dbReference type="EMBL" id="AUPC02000343">
    <property type="protein sequence ID" value="POG61411.1"/>
    <property type="molecule type" value="Genomic_DNA"/>
</dbReference>
<keyword evidence="2" id="KW-1185">Reference proteome</keyword>
<reference evidence="1 2" key="1">
    <citation type="journal article" date="2013" name="Proc. Natl. Acad. Sci. U.S.A.">
        <title>Genome of an arbuscular mycorrhizal fungus provides insight into the oldest plant symbiosis.</title>
        <authorList>
            <person name="Tisserant E."/>
            <person name="Malbreil M."/>
            <person name="Kuo A."/>
            <person name="Kohler A."/>
            <person name="Symeonidi A."/>
            <person name="Balestrini R."/>
            <person name="Charron P."/>
            <person name="Duensing N."/>
            <person name="Frei Dit Frey N."/>
            <person name="Gianinazzi-Pearson V."/>
            <person name="Gilbert L.B."/>
            <person name="Handa Y."/>
            <person name="Herr J.R."/>
            <person name="Hijri M."/>
            <person name="Koul R."/>
            <person name="Kawaguchi M."/>
            <person name="Krajinski F."/>
            <person name="Lammers P.J."/>
            <person name="Masclaux F.G."/>
            <person name="Murat C."/>
            <person name="Morin E."/>
            <person name="Ndikumana S."/>
            <person name="Pagni M."/>
            <person name="Petitpierre D."/>
            <person name="Requena N."/>
            <person name="Rosikiewicz P."/>
            <person name="Riley R."/>
            <person name="Saito K."/>
            <person name="San Clemente H."/>
            <person name="Shapiro H."/>
            <person name="van Tuinen D."/>
            <person name="Becard G."/>
            <person name="Bonfante P."/>
            <person name="Paszkowski U."/>
            <person name="Shachar-Hill Y.Y."/>
            <person name="Tuskan G.A."/>
            <person name="Young P.W."/>
            <person name="Sanders I.R."/>
            <person name="Henrissat B."/>
            <person name="Rensing S.A."/>
            <person name="Grigoriev I.V."/>
            <person name="Corradi N."/>
            <person name="Roux C."/>
            <person name="Martin F."/>
        </authorList>
    </citation>
    <scope>NUCLEOTIDE SEQUENCE [LARGE SCALE GENOMIC DNA]</scope>
    <source>
        <strain evidence="1 2">DAOM 197198</strain>
    </source>
</reference>
<protein>
    <recommendedName>
        <fullName evidence="3">F-box domain-containing protein</fullName>
    </recommendedName>
</protein>
<name>A0A2P4P7P4_RHIID</name>
<dbReference type="VEuPathDB" id="FungiDB:RhiirFUN_026235"/>
<gene>
    <name evidence="1" type="ORF">GLOIN_2v1786687</name>
</gene>
<dbReference type="Proteomes" id="UP000018888">
    <property type="component" value="Unassembled WGS sequence"/>
</dbReference>
<evidence type="ECO:0000313" key="2">
    <source>
        <dbReference type="Proteomes" id="UP000018888"/>
    </source>
</evidence>
<evidence type="ECO:0008006" key="3">
    <source>
        <dbReference type="Google" id="ProtNLM"/>
    </source>
</evidence>
<organism evidence="1 2">
    <name type="scientific">Rhizophagus irregularis (strain DAOM 181602 / DAOM 197198 / MUCL 43194)</name>
    <name type="common">Arbuscular mycorrhizal fungus</name>
    <name type="synonym">Glomus intraradices</name>
    <dbReference type="NCBI Taxonomy" id="747089"/>
    <lineage>
        <taxon>Eukaryota</taxon>
        <taxon>Fungi</taxon>
        <taxon>Fungi incertae sedis</taxon>
        <taxon>Mucoromycota</taxon>
        <taxon>Glomeromycotina</taxon>
        <taxon>Glomeromycetes</taxon>
        <taxon>Glomerales</taxon>
        <taxon>Glomeraceae</taxon>
        <taxon>Rhizophagus</taxon>
    </lineage>
</organism>
<comment type="caution">
    <text evidence="1">The sequence shown here is derived from an EMBL/GenBank/DDBJ whole genome shotgun (WGS) entry which is preliminary data.</text>
</comment>
<sequence length="529" mass="62964">MTLPYLTDDCIYYILQHLQNDRSTLFNCLLVNRFWCKSTIPLLYANPFVNITERNYPIILTLIFCFNKAEILQLKNQLGPSQINNINFDKEYKPLFEYPKYLENYNHFTINSVINRCFVGYCSDLSISQNKIYDDIIPIFHKSILRQSRNIKQIDILLYLFYEESFKNFNIKNFTSNLTKLNSLSLTFHLNGTFINNEIEQEFLSNIARNLRKLIINLPRTQRSLLQQHITFDNLHYNITLEKLCTIIQKQNKLKIFKITNCHSLLKNILLSLDFQKHSLAHSEFTKCDFNNINLKRFNNLYNLEYLTFKNCKGTILLDQREVLNFTSFKLKELSFIRNNWSVDVTSLMIKYLGASLQRLLIENPTIPIIENILTYCSKLNFLKIRIDTRFNLLVLPYFKNLKIGILNINISYYNYININEFFINLANNIPINISKISIFCRKSNKFKEFLENCHDNFEIINLYQTIELEFLKIVLNYIERNNNSLKVFGMTRLDKELNDEEIKLFNQIKAKGVKIVDFYSLYNFYSYV</sequence>
<accession>A0A2P4P7P4</accession>
<evidence type="ECO:0000313" key="1">
    <source>
        <dbReference type="EMBL" id="POG61411.1"/>
    </source>
</evidence>
<proteinExistence type="predicted"/>